<gene>
    <name evidence="1" type="ORF">E2C01_088740</name>
</gene>
<dbReference type="EMBL" id="VSRR010095464">
    <property type="protein sequence ID" value="MPC93606.1"/>
    <property type="molecule type" value="Genomic_DNA"/>
</dbReference>
<evidence type="ECO:0000313" key="1">
    <source>
        <dbReference type="EMBL" id="MPC93606.1"/>
    </source>
</evidence>
<name>A0A5B7JHB0_PORTR</name>
<organism evidence="1 2">
    <name type="scientific">Portunus trituberculatus</name>
    <name type="common">Swimming crab</name>
    <name type="synonym">Neptunus trituberculatus</name>
    <dbReference type="NCBI Taxonomy" id="210409"/>
    <lineage>
        <taxon>Eukaryota</taxon>
        <taxon>Metazoa</taxon>
        <taxon>Ecdysozoa</taxon>
        <taxon>Arthropoda</taxon>
        <taxon>Crustacea</taxon>
        <taxon>Multicrustacea</taxon>
        <taxon>Malacostraca</taxon>
        <taxon>Eumalacostraca</taxon>
        <taxon>Eucarida</taxon>
        <taxon>Decapoda</taxon>
        <taxon>Pleocyemata</taxon>
        <taxon>Brachyura</taxon>
        <taxon>Eubrachyura</taxon>
        <taxon>Portunoidea</taxon>
        <taxon>Portunidae</taxon>
        <taxon>Portuninae</taxon>
        <taxon>Portunus</taxon>
    </lineage>
</organism>
<sequence length="59" mass="6834">MKMWSGGILVQLNLRHKLDRKECQLTTEAMRLEPIVPLLLLLRGKLTKSNKKRANKIAH</sequence>
<protein>
    <submittedName>
        <fullName evidence="1">Uncharacterized protein</fullName>
    </submittedName>
</protein>
<dbReference type="Proteomes" id="UP000324222">
    <property type="component" value="Unassembled WGS sequence"/>
</dbReference>
<accession>A0A5B7JHB0</accession>
<comment type="caution">
    <text evidence="1">The sequence shown here is derived from an EMBL/GenBank/DDBJ whole genome shotgun (WGS) entry which is preliminary data.</text>
</comment>
<evidence type="ECO:0000313" key="2">
    <source>
        <dbReference type="Proteomes" id="UP000324222"/>
    </source>
</evidence>
<dbReference type="AlphaFoldDB" id="A0A5B7JHB0"/>
<keyword evidence="2" id="KW-1185">Reference proteome</keyword>
<proteinExistence type="predicted"/>
<reference evidence="1 2" key="1">
    <citation type="submission" date="2019-05" db="EMBL/GenBank/DDBJ databases">
        <title>Another draft genome of Portunus trituberculatus and its Hox gene families provides insights of decapod evolution.</title>
        <authorList>
            <person name="Jeong J.-H."/>
            <person name="Song I."/>
            <person name="Kim S."/>
            <person name="Choi T."/>
            <person name="Kim D."/>
            <person name="Ryu S."/>
            <person name="Kim W."/>
        </authorList>
    </citation>
    <scope>NUCLEOTIDE SEQUENCE [LARGE SCALE GENOMIC DNA]</scope>
    <source>
        <tissue evidence="1">Muscle</tissue>
    </source>
</reference>